<gene>
    <name evidence="1" type="ORF">LPU83_1992</name>
</gene>
<dbReference type="HOGENOM" id="CLU_2882898_0_0_5"/>
<dbReference type="AlphaFoldDB" id="W6R9P8"/>
<dbReference type="EMBL" id="HG916852">
    <property type="protein sequence ID" value="CDM57649.1"/>
    <property type="molecule type" value="Genomic_DNA"/>
</dbReference>
<sequence>MITLPAYLIDAITNYDKMTEQLDTRPSVDDLQSSQAEYAAAFERMKAAMSKAFVEIELRAGEA</sequence>
<dbReference type="PATRIC" id="fig|348824.6.peg.2147"/>
<keyword evidence="2" id="KW-1185">Reference proteome</keyword>
<proteinExistence type="predicted"/>
<accession>W6R9P8</accession>
<evidence type="ECO:0000313" key="2">
    <source>
        <dbReference type="Proteomes" id="UP000019443"/>
    </source>
</evidence>
<protein>
    <submittedName>
        <fullName evidence="1">Uncharacterized protein</fullName>
    </submittedName>
</protein>
<dbReference type="RefSeq" id="WP_037069635.1">
    <property type="nucleotide sequence ID" value="NZ_HG916852.1"/>
</dbReference>
<dbReference type="Proteomes" id="UP000019443">
    <property type="component" value="Chromosome"/>
</dbReference>
<dbReference type="KEGG" id="rhl:LPU83_1992"/>
<evidence type="ECO:0000313" key="1">
    <source>
        <dbReference type="EMBL" id="CDM57649.1"/>
    </source>
</evidence>
<name>W6R9P8_9HYPH</name>
<organism evidence="1 2">
    <name type="scientific">Rhizobium favelukesii</name>
    <dbReference type="NCBI Taxonomy" id="348824"/>
    <lineage>
        <taxon>Bacteria</taxon>
        <taxon>Pseudomonadati</taxon>
        <taxon>Pseudomonadota</taxon>
        <taxon>Alphaproteobacteria</taxon>
        <taxon>Hyphomicrobiales</taxon>
        <taxon>Rhizobiaceae</taxon>
        <taxon>Rhizobium/Agrobacterium group</taxon>
        <taxon>Rhizobium</taxon>
    </lineage>
</organism>
<reference evidence="1" key="1">
    <citation type="submission" date="2013-11" db="EMBL/GenBank/DDBJ databases">
        <title>Draft genome sequence of the broad-host-range Rhizobium sp. LPU83 strain, a member of the low-genetic diversity Oregon-like Rhizobium sp. group.</title>
        <authorList>
            <person name="Wibberg D."/>
            <person name="Puehler A."/>
            <person name="Schlueter A."/>
        </authorList>
    </citation>
    <scope>NUCLEOTIDE SEQUENCE [LARGE SCALE GENOMIC DNA]</scope>
    <source>
        <strain evidence="1">LPU83</strain>
    </source>
</reference>